<dbReference type="InterPro" id="IPR001128">
    <property type="entry name" value="Cyt_P450"/>
</dbReference>
<dbReference type="Pfam" id="PF00067">
    <property type="entry name" value="p450"/>
    <property type="match status" value="2"/>
</dbReference>
<proteinExistence type="inferred from homology"/>
<evidence type="ECO:0000256" key="1">
    <source>
        <dbReference type="ARBA" id="ARBA00010617"/>
    </source>
</evidence>
<protein>
    <recommendedName>
        <fullName evidence="6">Beta-amyrin 11-oxidase-like</fullName>
    </recommendedName>
</protein>
<evidence type="ECO:0000256" key="2">
    <source>
        <dbReference type="ARBA" id="ARBA00022723"/>
    </source>
</evidence>
<keyword evidence="2" id="KW-0479">Metal-binding</keyword>
<keyword evidence="3" id="KW-0408">Iron</keyword>
<dbReference type="InterPro" id="IPR036396">
    <property type="entry name" value="Cyt_P450_sf"/>
</dbReference>
<accession>A0ABR0NUB4</accession>
<dbReference type="EMBL" id="JARKNE010000009">
    <property type="protein sequence ID" value="KAK5804739.1"/>
    <property type="molecule type" value="Genomic_DNA"/>
</dbReference>
<dbReference type="Proteomes" id="UP001358586">
    <property type="component" value="Chromosome 9"/>
</dbReference>
<dbReference type="PANTHER" id="PTHR24286:SF196">
    <property type="entry name" value="BETA-AMYRIN 11-OXIDASE-LIKE"/>
    <property type="match status" value="1"/>
</dbReference>
<dbReference type="PRINTS" id="PR00465">
    <property type="entry name" value="EP450IV"/>
</dbReference>
<keyword evidence="5" id="KW-1185">Reference proteome</keyword>
<evidence type="ECO:0008006" key="6">
    <source>
        <dbReference type="Google" id="ProtNLM"/>
    </source>
</evidence>
<comment type="caution">
    <text evidence="4">The sequence shown here is derived from an EMBL/GenBank/DDBJ whole genome shotgun (WGS) entry which is preliminary data.</text>
</comment>
<comment type="similarity">
    <text evidence="1">Belongs to the cytochrome P450 family.</text>
</comment>
<dbReference type="InterPro" id="IPR002403">
    <property type="entry name" value="Cyt_P450_E_grp-IV"/>
</dbReference>
<evidence type="ECO:0000313" key="4">
    <source>
        <dbReference type="EMBL" id="KAK5804739.1"/>
    </source>
</evidence>
<evidence type="ECO:0000313" key="5">
    <source>
        <dbReference type="Proteomes" id="UP001358586"/>
    </source>
</evidence>
<dbReference type="SUPFAM" id="SSF48264">
    <property type="entry name" value="Cytochrome P450"/>
    <property type="match status" value="2"/>
</dbReference>
<gene>
    <name evidence="4" type="ORF">PVK06_032390</name>
</gene>
<sequence>MPSDYISGSGHKRFHRLTTSSLTRNEPLSLHIGSVEEIVTNALEECSKMKEPILFFHEMNKIAFKVIMTMFLGYATDDTVIASMEKSYTDLFSGLFCTPINIPGFAYHKAVKARKKLVKEIQGVLGEKRERKRNDPNSKIGLIDVIREAEDSKGEKLDEEYIIIILVMFLIAGRETSGRAATWATMYLHHHPHVLQKAKEEQEKIMKRRPSSQKGLTLSEIKQMKYLSKVIDETLRRRTNVFALFREAKNDTHLNGYFIPKGWKVLVWQNAVHMDPEIYPNPKEFLPSRWDGFKPKVGAFLPFGAGSSTCPGADLAKLVISIFLHCFILNYKWVYLKKFLIKLCFSSLYCIQFGNLVFNLVLQKKNKHGSKFRYGKTGIYKTHLFGKASIIVCSAELCKKVLTDDNNFQWGYPVSNLIQGDVPFDYLTSHKRFHRLMTTVLNQHQPPSSQLGTIEKIVINTLEEWSKMKEAILFVPEVNKFVFKLIIAIFLGSGTDDTQIASMEEYYRKVYYGLHTTPINIPGFAYHRAVKIRGVLGERRKRRSDYEDGRPMSHELLAVLLIGLFIAGRETTSRAAIWATIYLHNHPHLLHKAKEEKEEIVKRRPSSQKGLTFTEIKQMKYLSKVIDETLRIRTNIFLIFREAKNETYLNGYQIPQGWKVLVWTSAVHMDPEIYPNPKEFLLSRWNISKMDFIPKAGAFLPFSTGSSTCPRADLAKLEVTIFLHYFLLNYKLVQLNPGGPVNYFPSLDPVDNCPAKIIKIR</sequence>
<dbReference type="Gene3D" id="1.10.630.10">
    <property type="entry name" value="Cytochrome P450"/>
    <property type="match status" value="2"/>
</dbReference>
<name>A0ABR0NUB4_GOSAR</name>
<reference evidence="4 5" key="1">
    <citation type="submission" date="2023-03" db="EMBL/GenBank/DDBJ databases">
        <title>WGS of Gossypium arboreum.</title>
        <authorList>
            <person name="Yu D."/>
        </authorList>
    </citation>
    <scope>NUCLEOTIDE SEQUENCE [LARGE SCALE GENOMIC DNA]</scope>
    <source>
        <tissue evidence="4">Leaf</tissue>
    </source>
</reference>
<evidence type="ECO:0000256" key="3">
    <source>
        <dbReference type="ARBA" id="ARBA00023004"/>
    </source>
</evidence>
<organism evidence="4 5">
    <name type="scientific">Gossypium arboreum</name>
    <name type="common">Tree cotton</name>
    <name type="synonym">Gossypium nanking</name>
    <dbReference type="NCBI Taxonomy" id="29729"/>
    <lineage>
        <taxon>Eukaryota</taxon>
        <taxon>Viridiplantae</taxon>
        <taxon>Streptophyta</taxon>
        <taxon>Embryophyta</taxon>
        <taxon>Tracheophyta</taxon>
        <taxon>Spermatophyta</taxon>
        <taxon>Magnoliopsida</taxon>
        <taxon>eudicotyledons</taxon>
        <taxon>Gunneridae</taxon>
        <taxon>Pentapetalae</taxon>
        <taxon>rosids</taxon>
        <taxon>malvids</taxon>
        <taxon>Malvales</taxon>
        <taxon>Malvaceae</taxon>
        <taxon>Malvoideae</taxon>
        <taxon>Gossypium</taxon>
    </lineage>
</organism>
<dbReference type="PANTHER" id="PTHR24286">
    <property type="entry name" value="CYTOCHROME P450 26"/>
    <property type="match status" value="1"/>
</dbReference>